<keyword evidence="3" id="KW-1133">Transmembrane helix</keyword>
<dbReference type="InterPro" id="IPR002293">
    <property type="entry name" value="AA/rel_permease1"/>
</dbReference>
<organism evidence="5 6">
    <name type="scientific">Lactiplantibacillus plantarum</name>
    <name type="common">Lactobacillus plantarum</name>
    <dbReference type="NCBI Taxonomy" id="1590"/>
    <lineage>
        <taxon>Bacteria</taxon>
        <taxon>Bacillati</taxon>
        <taxon>Bacillota</taxon>
        <taxon>Bacilli</taxon>
        <taxon>Lactobacillales</taxon>
        <taxon>Lactobacillaceae</taxon>
        <taxon>Lactiplantibacillus</taxon>
    </lineage>
</organism>
<dbReference type="Gene3D" id="1.20.1740.10">
    <property type="entry name" value="Amino acid/polyamine transporter I"/>
    <property type="match status" value="1"/>
</dbReference>
<name>A0A1E3KS76_LACPN</name>
<reference evidence="5 6" key="1">
    <citation type="submission" date="2016-08" db="EMBL/GenBank/DDBJ databases">
        <title>Genome sequencing of Lactobacillus plantarum JSA22, isolated from fermented soybean paste.</title>
        <authorList>
            <person name="Choi H.S."/>
        </authorList>
    </citation>
    <scope>NUCLEOTIDE SEQUENCE [LARGE SCALE GENOMIC DNA]</scope>
    <source>
        <strain evidence="5 6">JSA22</strain>
    </source>
</reference>
<dbReference type="PATRIC" id="fig|1590.155.peg.1469"/>
<keyword evidence="4" id="KW-0472">Membrane</keyword>
<evidence type="ECO:0000313" key="6">
    <source>
        <dbReference type="Proteomes" id="UP000094892"/>
    </source>
</evidence>
<dbReference type="RefSeq" id="WP_003641133.1">
    <property type="nucleotide sequence ID" value="NZ_AP028145.1"/>
</dbReference>
<comment type="caution">
    <text evidence="5">The sequence shown here is derived from an EMBL/GenBank/DDBJ whole genome shotgun (WGS) entry which is preliminary data.</text>
</comment>
<dbReference type="AlphaFoldDB" id="A0A1E3KS76"/>
<gene>
    <name evidence="5" type="ORF">LPJSA22_00865</name>
</gene>
<dbReference type="PIRSF" id="PIRSF006060">
    <property type="entry name" value="AA_transporter"/>
    <property type="match status" value="1"/>
</dbReference>
<protein>
    <submittedName>
        <fullName evidence="5">B(0,+)-type amino acid transporter</fullName>
    </submittedName>
</protein>
<dbReference type="InterPro" id="IPR050598">
    <property type="entry name" value="AminoAcid_Transporter"/>
</dbReference>
<evidence type="ECO:0000256" key="4">
    <source>
        <dbReference type="ARBA" id="ARBA00023136"/>
    </source>
</evidence>
<accession>A0A1E3KS76</accession>
<sequence>MQETKQATTLNRSLGFWSALSLVVGTVIGSGIFFKQSSVLDSAGSPSAALLAWLLGGLITLTAGLTIAEVGAQMPHTGGLYVYMEQIYGKLWGFLSGWMQIAVYGPAIIASISAYLGILLVGFFNLRAGWQAPLSIGVIVLIGILNMFENRWGAAFQIATTLGKLLPIAAIIIFGLFYGNQNALGQSLHTITQSTGSFGVAVLATLFAYDGWILVANLGGEIKNPQKLLPQAIILGISMVLIAYTLVSYGILHFVPAATIHKLGQQTTLYFAQAAFGTIGGRLLNIGIIISMVGCLNGKIMTFPRIVYAMAAQNQLPFAKQLSYLHKKSHEPIAATIAILVYASIMILFFNPDRLSDLCIFTVYCFYVATFVGVFILRKRRPASERPFSTPGFPITPLIAILGALFVIISEIGSDLSGVLISLVIVAVGFPIYYWKQQQNQNA</sequence>
<evidence type="ECO:0000256" key="2">
    <source>
        <dbReference type="ARBA" id="ARBA00022692"/>
    </source>
</evidence>
<dbReference type="PANTHER" id="PTHR11785:SF512">
    <property type="entry name" value="SOBREMESA, ISOFORM B"/>
    <property type="match status" value="1"/>
</dbReference>
<evidence type="ECO:0000256" key="1">
    <source>
        <dbReference type="ARBA" id="ARBA00004141"/>
    </source>
</evidence>
<evidence type="ECO:0000256" key="3">
    <source>
        <dbReference type="ARBA" id="ARBA00022989"/>
    </source>
</evidence>
<dbReference type="Pfam" id="PF13520">
    <property type="entry name" value="AA_permease_2"/>
    <property type="match status" value="1"/>
</dbReference>
<dbReference type="GO" id="GO:0016020">
    <property type="term" value="C:membrane"/>
    <property type="evidence" value="ECO:0007669"/>
    <property type="project" value="UniProtKB-SubCell"/>
</dbReference>
<evidence type="ECO:0000313" key="5">
    <source>
        <dbReference type="EMBL" id="ODO60916.1"/>
    </source>
</evidence>
<comment type="subcellular location">
    <subcellularLocation>
        <location evidence="1">Membrane</location>
        <topology evidence="1">Multi-pass membrane protein</topology>
    </subcellularLocation>
</comment>
<keyword evidence="2" id="KW-0812">Transmembrane</keyword>
<proteinExistence type="predicted"/>
<dbReference type="GO" id="GO:0015179">
    <property type="term" value="F:L-amino acid transmembrane transporter activity"/>
    <property type="evidence" value="ECO:0007669"/>
    <property type="project" value="TreeGrafter"/>
</dbReference>
<dbReference type="EMBL" id="MCOL01000001">
    <property type="protein sequence ID" value="ODO60916.1"/>
    <property type="molecule type" value="Genomic_DNA"/>
</dbReference>
<dbReference type="Proteomes" id="UP000094892">
    <property type="component" value="Unassembled WGS sequence"/>
</dbReference>
<dbReference type="PANTHER" id="PTHR11785">
    <property type="entry name" value="AMINO ACID TRANSPORTER"/>
    <property type="match status" value="1"/>
</dbReference>